<feature type="transmembrane region" description="Helical" evidence="1">
    <location>
        <begin position="235"/>
        <end position="262"/>
    </location>
</feature>
<dbReference type="RefSeq" id="WP_249725343.1">
    <property type="nucleotide sequence ID" value="NZ_CALYLO010000007.1"/>
</dbReference>
<evidence type="ECO:0000313" key="3">
    <source>
        <dbReference type="Proteomes" id="UP001154322"/>
    </source>
</evidence>
<dbReference type="Pfam" id="PF09991">
    <property type="entry name" value="DUF2232"/>
    <property type="match status" value="1"/>
</dbReference>
<protein>
    <submittedName>
        <fullName evidence="2">YybS family protein</fullName>
    </submittedName>
</protein>
<dbReference type="PANTHER" id="PTHR41324">
    <property type="entry name" value="MEMBRANE PROTEIN-RELATED"/>
    <property type="match status" value="1"/>
</dbReference>
<comment type="caution">
    <text evidence="2">The sequence shown here is derived from an EMBL/GenBank/DDBJ whole genome shotgun (WGS) entry which is preliminary data.</text>
</comment>
<gene>
    <name evidence="2" type="ORF">WJ0W_004979</name>
</gene>
<keyword evidence="1" id="KW-0472">Membrane</keyword>
<feature type="transmembrane region" description="Helical" evidence="1">
    <location>
        <begin position="61"/>
        <end position="87"/>
    </location>
</feature>
<feature type="transmembrane region" description="Helical" evidence="1">
    <location>
        <begin position="99"/>
        <end position="122"/>
    </location>
</feature>
<evidence type="ECO:0000256" key="1">
    <source>
        <dbReference type="SAM" id="Phobius"/>
    </source>
</evidence>
<proteinExistence type="predicted"/>
<feature type="transmembrane region" description="Helical" evidence="1">
    <location>
        <begin position="208"/>
        <end position="228"/>
    </location>
</feature>
<feature type="transmembrane region" description="Helical" evidence="1">
    <location>
        <begin position="274"/>
        <end position="300"/>
    </location>
</feature>
<keyword evidence="1" id="KW-1133">Transmembrane helix</keyword>
<name>A0ABM9G8N8_9BACL</name>
<keyword evidence="3" id="KW-1185">Reference proteome</keyword>
<evidence type="ECO:0000313" key="2">
    <source>
        <dbReference type="EMBL" id="CAH8247722.1"/>
    </source>
</evidence>
<dbReference type="PANTHER" id="PTHR41324:SF1">
    <property type="entry name" value="DUF2232 DOMAIN-CONTAINING PROTEIN"/>
    <property type="match status" value="1"/>
</dbReference>
<accession>A0ABM9G8N8</accession>
<feature type="transmembrane region" description="Helical" evidence="1">
    <location>
        <begin position="161"/>
        <end position="188"/>
    </location>
</feature>
<feature type="transmembrane region" description="Helical" evidence="1">
    <location>
        <begin position="128"/>
        <end position="149"/>
    </location>
</feature>
<dbReference type="EMBL" id="CALYLO010000007">
    <property type="protein sequence ID" value="CAH8247722.1"/>
    <property type="molecule type" value="Genomic_DNA"/>
</dbReference>
<organism evidence="2 3">
    <name type="scientific">Paenibacillus melissococcoides</name>
    <dbReference type="NCBI Taxonomy" id="2912268"/>
    <lineage>
        <taxon>Bacteria</taxon>
        <taxon>Bacillati</taxon>
        <taxon>Bacillota</taxon>
        <taxon>Bacilli</taxon>
        <taxon>Bacillales</taxon>
        <taxon>Paenibacillaceae</taxon>
        <taxon>Paenibacillus</taxon>
    </lineage>
</organism>
<keyword evidence="1" id="KW-0812">Transmembrane</keyword>
<sequence length="311" mass="34764">MNRLKYRWSSLAWAVAALVLLLSILQPIQVLTMSVMAVPFVMLYATQSLRGFILHGAALLLLVYVLLGSLGMVGVLTGVYFMIPGIVFGHMFKQKRPALNVYVAGTATFLVESLLLLAFAKLAFDFNVYHYIMTLMNESMAGLQQTTLFPADLTQEMKEQFVILLSQMIPFMLIIGALYMGTITYAISRALLTAQGIAVQKLKPVRQWMLPRALIWYYLITIILDLIVQKSSGSFLTLILINLVPLLQLAFMVQGIGFLFFLAHSRKWNRAIPVVITIAVIFVPLLHGILRIIGIVDLAFPLRQAMSKPKA</sequence>
<reference evidence="2" key="1">
    <citation type="submission" date="2022-06" db="EMBL/GenBank/DDBJ databases">
        <authorList>
            <person name="Dietemann V."/>
            <person name="Ory F."/>
            <person name="Dainat B."/>
            <person name="Oberhansli S."/>
        </authorList>
    </citation>
    <scope>NUCLEOTIDE SEQUENCE</scope>
    <source>
        <strain evidence="2">Ena-SAMPLE-TAB-26-04-2022-14:26:32:270-5432</strain>
    </source>
</reference>
<dbReference type="Proteomes" id="UP001154322">
    <property type="component" value="Unassembled WGS sequence"/>
</dbReference>
<dbReference type="InterPro" id="IPR018710">
    <property type="entry name" value="DUF2232"/>
</dbReference>